<evidence type="ECO:0008006" key="4">
    <source>
        <dbReference type="Google" id="ProtNLM"/>
    </source>
</evidence>
<comment type="caution">
    <text evidence="2">The sequence shown here is derived from an EMBL/GenBank/DDBJ whole genome shotgun (WGS) entry which is preliminary data.</text>
</comment>
<dbReference type="EMBL" id="SRYZ01000001">
    <property type="protein sequence ID" value="TGY09662.1"/>
    <property type="molecule type" value="Genomic_DNA"/>
</dbReference>
<feature type="signal peptide" evidence="1">
    <location>
        <begin position="1"/>
        <end position="19"/>
    </location>
</feature>
<evidence type="ECO:0000313" key="3">
    <source>
        <dbReference type="Proteomes" id="UP000310532"/>
    </source>
</evidence>
<keyword evidence="1" id="KW-0732">Signal</keyword>
<evidence type="ECO:0000313" key="2">
    <source>
        <dbReference type="EMBL" id="TGY09662.1"/>
    </source>
</evidence>
<reference evidence="2 3" key="1">
    <citation type="submission" date="2019-04" db="EMBL/GenBank/DDBJ databases">
        <title>Microbes associate with the intestines of laboratory mice.</title>
        <authorList>
            <person name="Navarre W."/>
            <person name="Wong E."/>
            <person name="Huang K."/>
            <person name="Tropini C."/>
            <person name="Ng K."/>
            <person name="Yu B."/>
        </authorList>
    </citation>
    <scope>NUCLEOTIDE SEQUENCE [LARGE SCALE GENOMIC DNA]</scope>
    <source>
        <strain evidence="2 3">NM69_E16B</strain>
    </source>
</reference>
<dbReference type="Proteomes" id="UP000310532">
    <property type="component" value="Unassembled WGS sequence"/>
</dbReference>
<sequence length="61" mass="6613">MKKYLLFFALIALTSLSYAAVEISQAIITDCGTVHQIPDSATAEEACMLLDSWSKKDCAGK</sequence>
<feature type="chain" id="PRO_5020424339" description="NVEALA protein" evidence="1">
    <location>
        <begin position="20"/>
        <end position="61"/>
    </location>
</feature>
<protein>
    <recommendedName>
        <fullName evidence="4">NVEALA protein</fullName>
    </recommendedName>
</protein>
<organism evidence="2 3">
    <name type="scientific">Bacteroides muris</name>
    <name type="common">ex Afrizal et al. 2022</name>
    <dbReference type="NCBI Taxonomy" id="2516960"/>
    <lineage>
        <taxon>Bacteria</taxon>
        <taxon>Pseudomonadati</taxon>
        <taxon>Bacteroidota</taxon>
        <taxon>Bacteroidia</taxon>
        <taxon>Bacteroidales</taxon>
        <taxon>Bacteroidaceae</taxon>
        <taxon>Bacteroides</taxon>
    </lineage>
</organism>
<proteinExistence type="predicted"/>
<gene>
    <name evidence="2" type="ORF">E5355_00365</name>
</gene>
<keyword evidence="3" id="KW-1185">Reference proteome</keyword>
<evidence type="ECO:0000256" key="1">
    <source>
        <dbReference type="SAM" id="SignalP"/>
    </source>
</evidence>
<dbReference type="AlphaFoldDB" id="A0A4S2B7F5"/>
<dbReference type="RefSeq" id="WP_136008701.1">
    <property type="nucleotide sequence ID" value="NZ_SRYZ01000001.1"/>
</dbReference>
<name>A0A4S2B7F5_9BACE</name>
<accession>A0A4S2B7F5</accession>